<feature type="domain" description="Transketolase C-terminal" evidence="1">
    <location>
        <begin position="26"/>
        <end position="86"/>
    </location>
</feature>
<evidence type="ECO:0000259" key="1">
    <source>
        <dbReference type="Pfam" id="PF02780"/>
    </source>
</evidence>
<dbReference type="Pfam" id="PF02780">
    <property type="entry name" value="Transketolase_C"/>
    <property type="match status" value="1"/>
</dbReference>
<dbReference type="SUPFAM" id="SSF52922">
    <property type="entry name" value="TK C-terminal domain-like"/>
    <property type="match status" value="1"/>
</dbReference>
<dbReference type="AlphaFoldDB" id="A0A8J3JAI6"/>
<gene>
    <name evidence="2" type="ORF">Aru02nite_33370</name>
</gene>
<dbReference type="InterPro" id="IPR009014">
    <property type="entry name" value="Transketo_C/PFOR_II"/>
</dbReference>
<comment type="caution">
    <text evidence="2">The sequence shown here is derived from an EMBL/GenBank/DDBJ whole genome shotgun (WGS) entry which is preliminary data.</text>
</comment>
<protein>
    <recommendedName>
        <fullName evidence="1">Transketolase C-terminal domain-containing protein</fullName>
    </recommendedName>
</protein>
<dbReference type="EMBL" id="BOMB01000019">
    <property type="protein sequence ID" value="GID12448.1"/>
    <property type="molecule type" value="Genomic_DNA"/>
</dbReference>
<keyword evidence="3" id="KW-1185">Reference proteome</keyword>
<sequence>MAPPRNPGRRRPVLPLLALSPRPLYARECGAVVTVEDHRPEGAPGEAVLADTGTAAPVTRLAVRDLPGSGTPAELRHAAGIDAQAIMRAATSFVRPRPPAHQR</sequence>
<dbReference type="Proteomes" id="UP000612808">
    <property type="component" value="Unassembled WGS sequence"/>
</dbReference>
<name>A0A8J3JAI6_9ACTN</name>
<dbReference type="RefSeq" id="WP_275408651.1">
    <property type="nucleotide sequence ID" value="NZ_BAAAZM010000013.1"/>
</dbReference>
<dbReference type="Gene3D" id="3.40.50.920">
    <property type="match status" value="1"/>
</dbReference>
<evidence type="ECO:0000313" key="3">
    <source>
        <dbReference type="Proteomes" id="UP000612808"/>
    </source>
</evidence>
<organism evidence="2 3">
    <name type="scientific">Actinocatenispora rupis</name>
    <dbReference type="NCBI Taxonomy" id="519421"/>
    <lineage>
        <taxon>Bacteria</taxon>
        <taxon>Bacillati</taxon>
        <taxon>Actinomycetota</taxon>
        <taxon>Actinomycetes</taxon>
        <taxon>Micromonosporales</taxon>
        <taxon>Micromonosporaceae</taxon>
        <taxon>Actinocatenispora</taxon>
    </lineage>
</organism>
<evidence type="ECO:0000313" key="2">
    <source>
        <dbReference type="EMBL" id="GID12448.1"/>
    </source>
</evidence>
<reference evidence="2" key="1">
    <citation type="submission" date="2021-01" db="EMBL/GenBank/DDBJ databases">
        <title>Whole genome shotgun sequence of Actinocatenispora rupis NBRC 107355.</title>
        <authorList>
            <person name="Komaki H."/>
            <person name="Tamura T."/>
        </authorList>
    </citation>
    <scope>NUCLEOTIDE SEQUENCE</scope>
    <source>
        <strain evidence="2">NBRC 107355</strain>
    </source>
</reference>
<accession>A0A8J3JAI6</accession>
<proteinExistence type="predicted"/>
<dbReference type="InterPro" id="IPR033248">
    <property type="entry name" value="Transketolase_C"/>
</dbReference>